<dbReference type="PDB" id="3C8M">
    <property type="method" value="X-ray"/>
    <property type="resolution" value="1.90 A"/>
    <property type="chains" value="A=1-328"/>
</dbReference>
<feature type="binding site" evidence="11">
    <location>
        <position position="119"/>
    </location>
    <ligand>
        <name>NADPH</name>
        <dbReference type="ChEBI" id="CHEBI:57783"/>
    </ligand>
</feature>
<dbReference type="SMR" id="Q97BR6"/>
<dbReference type="PIRSF" id="PIRSF036497">
    <property type="entry name" value="HDH_short"/>
    <property type="match status" value="1"/>
</dbReference>
<dbReference type="SUPFAM" id="SSF51735">
    <property type="entry name" value="NAD(P)-binding Rossmann-fold domains"/>
    <property type="match status" value="1"/>
</dbReference>
<dbReference type="PaxDb" id="273116-14324604"/>
<dbReference type="UniPathway" id="UPA00050">
    <property type="reaction ID" value="UER00063"/>
</dbReference>
<feature type="binding site" evidence="11">
    <location>
        <position position="203"/>
    </location>
    <ligand>
        <name>L-homoserine</name>
        <dbReference type="ChEBI" id="CHEBI:57476"/>
    </ligand>
</feature>
<evidence type="ECO:0000313" key="15">
    <source>
        <dbReference type="Proteomes" id="UP000001017"/>
    </source>
</evidence>
<evidence type="ECO:0007829" key="17">
    <source>
        <dbReference type="PDB" id="3JSA"/>
    </source>
</evidence>
<proteinExistence type="evidence at protein level"/>
<feature type="binding site" evidence="17">
    <location>
        <position position="91"/>
    </location>
    <ligand>
        <name>NAD(+)</name>
        <dbReference type="ChEBI" id="CHEBI:57540"/>
    </ligand>
</feature>
<evidence type="ECO:0000256" key="6">
    <source>
        <dbReference type="ARBA" id="ARBA00022605"/>
    </source>
</evidence>
<sequence length="328" mass="36624">MKTINLSIFGLGNVGLNLLRIIRSFNEENRLGLKFNVVFVADSLHSYYNERIDIGKVISYKEKGSLDSLEYESISASEALARDFDIVVDATPASADGKKELAFYKETFENGKDVVTANKSGLANFWPEIMEYARSNNRRIRYEATVAGGVPLFSFIDYSVLPSRIKKFRGIVSLTINYFIRELANKREFDDVLSEATKLGIVEKNYKDDLTGLDAARKSVILCNHLYGSSYRLSDVFYEGILDQDRSFGKNERLVTETGIVNGKPSAESRIKSLDSNDYLLTLGKGSLGYQLQTDTNGTLNVSDLYDGPYETAGAVMNDLVILSMFTV</sequence>
<keyword evidence="15" id="KW-1185">Reference proteome</keyword>
<organism evidence="14 15">
    <name type="scientific">Thermoplasma volcanium (strain ATCC 51530 / DSM 4299 / JCM 9571 / NBRC 15438 / GSS1)</name>
    <dbReference type="NCBI Taxonomy" id="273116"/>
    <lineage>
        <taxon>Archaea</taxon>
        <taxon>Methanobacteriati</taxon>
        <taxon>Thermoplasmatota</taxon>
        <taxon>Thermoplasmata</taxon>
        <taxon>Thermoplasmatales</taxon>
        <taxon>Thermoplasmataceae</taxon>
        <taxon>Thermoplasma</taxon>
    </lineage>
</organism>
<reference evidence="14 15" key="2">
    <citation type="journal article" date="2000" name="Proc. Natl. Acad. Sci. U.S.A.">
        <title>Archaeal adaptation to higher temperatures revealed by genomic sequence of Thermoplasma volcanium.</title>
        <authorList>
            <person name="Kawashima T."/>
            <person name="Amano N."/>
            <person name="Koike H."/>
            <person name="Makino S."/>
            <person name="Higuchi S."/>
            <person name="Kawashima-Ohya Y."/>
            <person name="Watanabe K."/>
            <person name="Yamazaki M."/>
            <person name="Kanehori K."/>
            <person name="Kawamoto T."/>
            <person name="Nunoshiba T."/>
            <person name="Yamamoto Y."/>
            <person name="Aramaki H."/>
            <person name="Makino K."/>
            <person name="Suzuki M."/>
        </authorList>
    </citation>
    <scope>NUCLEOTIDE SEQUENCE [LARGE SCALE GENOMIC DNA]</scope>
    <source>
        <strain evidence="15">ATCC 51530 / DSM 4299 / JCM 9571 / NBRC 15438 / GSS1</strain>
    </source>
</reference>
<dbReference type="InterPro" id="IPR005106">
    <property type="entry name" value="Asp/hSer_DH_NAD-bd"/>
</dbReference>
<protein>
    <recommendedName>
        <fullName evidence="5">Homoserine dehydrogenase</fullName>
        <ecNumber evidence="4">1.1.1.3</ecNumber>
    </recommendedName>
</protein>
<keyword evidence="7" id="KW-0791">Threonine biosynthesis</keyword>
<dbReference type="HOGENOM" id="CLU_009116_1_2_2"/>
<evidence type="ECO:0000256" key="9">
    <source>
        <dbReference type="ARBA" id="ARBA00023167"/>
    </source>
</evidence>
<dbReference type="GO" id="GO:0004412">
    <property type="term" value="F:homoserine dehydrogenase activity"/>
    <property type="evidence" value="ECO:0007669"/>
    <property type="project" value="UniProtKB-EC"/>
</dbReference>
<dbReference type="GO" id="GO:0009086">
    <property type="term" value="P:methionine biosynthetic process"/>
    <property type="evidence" value="ECO:0007669"/>
    <property type="project" value="UniProtKB-KW"/>
</dbReference>
<evidence type="ECO:0000259" key="12">
    <source>
        <dbReference type="Pfam" id="PF00742"/>
    </source>
</evidence>
<feature type="binding site" evidence="17">
    <location>
        <position position="11"/>
    </location>
    <ligand>
        <name>NAD(+)</name>
        <dbReference type="ChEBI" id="CHEBI:57540"/>
    </ligand>
</feature>
<dbReference type="GO" id="GO:0009088">
    <property type="term" value="P:threonine biosynthetic process"/>
    <property type="evidence" value="ECO:0007669"/>
    <property type="project" value="UniProtKB-UniPathway"/>
</dbReference>
<feature type="binding site" evidence="17">
    <location>
        <position position="14"/>
    </location>
    <ligand>
        <name>NAD(+)</name>
        <dbReference type="ChEBI" id="CHEBI:57540"/>
    </ligand>
</feature>
<feature type="binding site" evidence="17">
    <location>
        <position position="43"/>
    </location>
    <ligand>
        <name>NAD(+)</name>
        <dbReference type="ChEBI" id="CHEBI:57540"/>
    </ligand>
</feature>
<evidence type="ECO:0000256" key="7">
    <source>
        <dbReference type="ARBA" id="ARBA00022697"/>
    </source>
</evidence>
<dbReference type="eggNOG" id="arCOG01351">
    <property type="taxonomic scope" value="Archaea"/>
</dbReference>
<feature type="active site" description="Proton donor" evidence="10">
    <location>
        <position position="218"/>
    </location>
</feature>
<keyword evidence="11" id="KW-0521">NADP</keyword>
<reference evidence="14 15" key="1">
    <citation type="journal article" date="1999" name="Proc. Jpn. Acad.">
        <title>Determination of the complete genomic DNA sequence of Thermoplasma volvanium GSS1.</title>
        <authorList>
            <person name="Kawashima T."/>
            <person name="Yamamoto Y."/>
            <person name="Aramaki H."/>
            <person name="Nunoshiba T."/>
            <person name="Kawamoto T."/>
            <person name="Watanabe K."/>
            <person name="Yamazaki M."/>
            <person name="Kanehori K."/>
            <person name="Amano N."/>
            <person name="Ohya Y."/>
            <person name="Makino K."/>
            <person name="Suzuki M."/>
        </authorList>
    </citation>
    <scope>NUCLEOTIDE SEQUENCE [LARGE SCALE GENOMIC DNA]</scope>
    <source>
        <strain evidence="15">ATCC 51530 / DSM 4299 / JCM 9571 / NBRC 15438 / GSS1</strain>
    </source>
</reference>
<dbReference type="PDB" id="3JSA">
    <property type="method" value="X-ray"/>
    <property type="resolution" value="1.95 A"/>
    <property type="chains" value="A=1-328"/>
</dbReference>
<keyword evidence="16 17" id="KW-0002">3D-structure</keyword>
<dbReference type="Gene3D" id="3.30.360.10">
    <property type="entry name" value="Dihydrodipicolinate Reductase, domain 2"/>
    <property type="match status" value="1"/>
</dbReference>
<evidence type="ECO:0000259" key="13">
    <source>
        <dbReference type="Pfam" id="PF03447"/>
    </source>
</evidence>
<dbReference type="EC" id="1.1.1.3" evidence="4"/>
<evidence type="ECO:0000256" key="4">
    <source>
        <dbReference type="ARBA" id="ARBA00013213"/>
    </source>
</evidence>
<dbReference type="PhylomeDB" id="Q97BR6"/>
<dbReference type="Pfam" id="PF00742">
    <property type="entry name" value="Homoserine_dh"/>
    <property type="match status" value="1"/>
</dbReference>
<reference evidence="16" key="3">
    <citation type="submission" date="2008-02" db="PDB data bank">
        <title>X-ray crystal structure of homoserine dehydrogenase from Thermoplasma volcanium.</title>
        <authorList>
            <person name="Osipiuk J."/>
            <person name="Hendricks R."/>
            <person name="Abdullah J."/>
            <person name="Joachimiak A."/>
        </authorList>
    </citation>
    <scope>X-RAY CRYSTALLOGRAPHY (1.90 ANGSTROMS)</scope>
</reference>
<dbReference type="EvolutionaryTrace" id="Q97BR6"/>
<dbReference type="PANTHER" id="PTHR43331">
    <property type="entry name" value="HOMOSERINE DEHYDROGENASE"/>
    <property type="match status" value="1"/>
</dbReference>
<dbReference type="Gene3D" id="3.40.50.720">
    <property type="entry name" value="NAD(P)-binding Rossmann-like Domain"/>
    <property type="match status" value="1"/>
</dbReference>
<evidence type="ECO:0000256" key="2">
    <source>
        <dbReference type="ARBA" id="ARBA00005062"/>
    </source>
</evidence>
<dbReference type="UniPathway" id="UPA00051">
    <property type="reaction ID" value="UER00465"/>
</dbReference>
<evidence type="ECO:0007829" key="16">
    <source>
        <dbReference type="PDB" id="3C8M"/>
    </source>
</evidence>
<keyword evidence="8" id="KW-0560">Oxidoreductase</keyword>
<comment type="similarity">
    <text evidence="3">Belongs to the homoserine dehydrogenase family.</text>
</comment>
<dbReference type="PANTHER" id="PTHR43331:SF1">
    <property type="entry name" value="HOMOSERINE DEHYDROGENASE"/>
    <property type="match status" value="1"/>
</dbReference>
<dbReference type="KEGG" id="tvo:TVG0375766"/>
<keyword evidence="9" id="KW-0486">Methionine biosynthesis</keyword>
<evidence type="ECO:0000256" key="11">
    <source>
        <dbReference type="PIRSR" id="PIRSR036497-2"/>
    </source>
</evidence>
<evidence type="ECO:0000256" key="10">
    <source>
        <dbReference type="PIRSR" id="PIRSR036497-1"/>
    </source>
</evidence>
<keyword evidence="17" id="KW-0547">Nucleotide-binding</keyword>
<accession>Q97BR6</accession>
<dbReference type="PDBsum" id="3C8M"/>
<evidence type="ECO:0000256" key="8">
    <source>
        <dbReference type="ARBA" id="ARBA00023002"/>
    </source>
</evidence>
<reference evidence="17" key="4">
    <citation type="submission" date="2009-09" db="PDB data bank">
        <title>X-ray crystal structure of Homoserine dehydrogenase from Thermoplasma volcanium.</title>
        <authorList>
            <person name="Osipiuk J."/>
            <person name="Nocek B."/>
            <person name="Hendricks R."/>
            <person name="Abdullah J."/>
            <person name="Joachimiak A."/>
        </authorList>
    </citation>
    <scope>X-RAY CRYSTALLOGRAPHY (1.95 ANGSTROMS) IN COMPLEX WITH NAD(+)</scope>
</reference>
<feature type="binding site" evidence="17">
    <location>
        <position position="13"/>
    </location>
    <ligand>
        <name>NAD(+)</name>
        <dbReference type="ChEBI" id="CHEBI:57540"/>
    </ligand>
</feature>
<dbReference type="AlphaFoldDB" id="Q97BR6"/>
<comment type="pathway">
    <text evidence="1">Amino-acid biosynthesis; L-threonine biosynthesis; L-threonine from L-aspartate: step 3/5.</text>
</comment>
<feature type="domain" description="Homoserine dehydrogenase catalytic" evidence="12">
    <location>
        <begin position="151"/>
        <end position="321"/>
    </location>
</feature>
<name>Q97BR6_THEVO</name>
<feature type="binding site" evidence="17">
    <location>
        <position position="312"/>
    </location>
    <ligand>
        <name>NAD(+)</name>
        <dbReference type="ChEBI" id="CHEBI:57540"/>
    </ligand>
</feature>
<dbReference type="InterPro" id="IPR001342">
    <property type="entry name" value="HDH_cat"/>
</dbReference>
<gene>
    <name evidence="14" type="ORF">TVG0375766</name>
</gene>
<evidence type="ECO:0000256" key="1">
    <source>
        <dbReference type="ARBA" id="ARBA00005056"/>
    </source>
</evidence>
<feature type="binding site" evidence="11">
    <location>
        <begin position="10"/>
        <end position="15"/>
    </location>
    <ligand>
        <name>NADP(+)</name>
        <dbReference type="ChEBI" id="CHEBI:58349"/>
    </ligand>
</feature>
<dbReference type="GO" id="GO:0050661">
    <property type="term" value="F:NADP binding"/>
    <property type="evidence" value="ECO:0007669"/>
    <property type="project" value="InterPro"/>
</dbReference>
<dbReference type="STRING" id="273116.gene:9381166"/>
<dbReference type="PDBsum" id="3JSA"/>
<evidence type="ECO:0000256" key="5">
    <source>
        <dbReference type="ARBA" id="ARBA00013376"/>
    </source>
</evidence>
<dbReference type="NCBIfam" id="NF005002">
    <property type="entry name" value="PRK06392.1"/>
    <property type="match status" value="1"/>
</dbReference>
<dbReference type="RefSeq" id="WP_010916643.1">
    <property type="nucleotide sequence ID" value="NC_002689.2"/>
</dbReference>
<dbReference type="EMBL" id="BA000011">
    <property type="protein sequence ID" value="BAB59531.1"/>
    <property type="molecule type" value="Genomic_DNA"/>
</dbReference>
<dbReference type="InterPro" id="IPR022697">
    <property type="entry name" value="HDH_short"/>
</dbReference>
<keyword evidence="6" id="KW-0028">Amino-acid biosynthesis</keyword>
<evidence type="ECO:0000313" key="14">
    <source>
        <dbReference type="EMBL" id="BAB59531.1"/>
    </source>
</evidence>
<dbReference type="OrthoDB" id="4488at2157"/>
<dbReference type="GeneID" id="1440901"/>
<evidence type="ECO:0000256" key="3">
    <source>
        <dbReference type="ARBA" id="ARBA00006753"/>
    </source>
</evidence>
<dbReference type="Pfam" id="PF03447">
    <property type="entry name" value="NAD_binding_3"/>
    <property type="match status" value="1"/>
</dbReference>
<dbReference type="InterPro" id="IPR036291">
    <property type="entry name" value="NAD(P)-bd_dom_sf"/>
</dbReference>
<comment type="pathway">
    <text evidence="2">Amino-acid biosynthesis; L-methionine biosynthesis via de novo pathway; L-homoserine from L-aspartate: step 3/3.</text>
</comment>
<feature type="domain" description="Aspartate/homoserine dehydrogenase NAD-binding" evidence="13">
    <location>
        <begin position="10"/>
        <end position="143"/>
    </location>
</feature>
<dbReference type="Proteomes" id="UP000001017">
    <property type="component" value="Chromosome"/>
</dbReference>
<dbReference type="SUPFAM" id="SSF55347">
    <property type="entry name" value="Glyceraldehyde-3-phosphate dehydrogenase-like, C-terminal domain"/>
    <property type="match status" value="1"/>
</dbReference>
<dbReference type="DNASU" id="1440901"/>